<evidence type="ECO:0000256" key="4">
    <source>
        <dbReference type="ARBA" id="ARBA00016014"/>
    </source>
</evidence>
<dbReference type="EMBL" id="JARGYT010000030">
    <property type="protein sequence ID" value="MDZ5762242.1"/>
    <property type="molecule type" value="Genomic_DNA"/>
</dbReference>
<dbReference type="RefSeq" id="WP_322497720.1">
    <property type="nucleotide sequence ID" value="NZ_JARGYT010000030.1"/>
</dbReference>
<comment type="catalytic activity">
    <reaction evidence="7 8">
        <text>L-methionyl-tRNA(fMet) + (6R)-10-formyltetrahydrofolate = N-formyl-L-methionyl-tRNA(fMet) + (6S)-5,6,7,8-tetrahydrofolate + H(+)</text>
        <dbReference type="Rhea" id="RHEA:24380"/>
        <dbReference type="Rhea" id="RHEA-COMP:9952"/>
        <dbReference type="Rhea" id="RHEA-COMP:9953"/>
        <dbReference type="ChEBI" id="CHEBI:15378"/>
        <dbReference type="ChEBI" id="CHEBI:57453"/>
        <dbReference type="ChEBI" id="CHEBI:78530"/>
        <dbReference type="ChEBI" id="CHEBI:78844"/>
        <dbReference type="ChEBI" id="CHEBI:195366"/>
        <dbReference type="EC" id="2.1.2.9"/>
    </reaction>
</comment>
<dbReference type="SUPFAM" id="SSF53328">
    <property type="entry name" value="Formyltransferase"/>
    <property type="match status" value="1"/>
</dbReference>
<dbReference type="EC" id="2.1.2.9" evidence="3 8"/>
<keyword evidence="6 8" id="KW-0648">Protein biosynthesis</keyword>
<feature type="domain" description="Formyl transferase N-terminal" evidence="9">
    <location>
        <begin position="2"/>
        <end position="179"/>
    </location>
</feature>
<evidence type="ECO:0000256" key="7">
    <source>
        <dbReference type="ARBA" id="ARBA00048558"/>
    </source>
</evidence>
<comment type="caution">
    <text evidence="11">The sequence shown here is derived from an EMBL/GenBank/DDBJ whole genome shotgun (WGS) entry which is preliminary data.</text>
</comment>
<comment type="similarity">
    <text evidence="2 8">Belongs to the Fmt family.</text>
</comment>
<dbReference type="Gene3D" id="3.10.25.10">
    <property type="entry name" value="Formyl transferase, C-terminal domain"/>
    <property type="match status" value="1"/>
</dbReference>
<sequence length="306" mass="34304">MRTVFMGSSDFSLPALKAIYESNHELLAVCTKPPSVAGRGMKLAKNEVYEFCEEHKILVLSPKNLRDEKTLFLLESFKLDVIAVCSYGLILPLNVLNMPKYGCINIHPSNLPMWRGADPIRRTIMSGDKKSAVCIMKMDEGLDTGDVFLKKELDLNDKDSYSLLLSNMAIIGADALIEAMEILSNGTAVYEKQSTEGVSYADKLSSEEEVINWNDYVVSIHNKIRALSPRPGAYFKYLGEQIKILESNYIETSHKHKFGTIIDENLSIACEGGILIPELLQRQGRKVIYRDAFLRGFNVERGIVIS</sequence>
<gene>
    <name evidence="8" type="primary">fmt</name>
    <name evidence="11" type="ORF">Cyrtocomes_00617</name>
</gene>
<evidence type="ECO:0000256" key="8">
    <source>
        <dbReference type="HAMAP-Rule" id="MF_00182"/>
    </source>
</evidence>
<evidence type="ECO:0000313" key="12">
    <source>
        <dbReference type="Proteomes" id="UP001293791"/>
    </source>
</evidence>
<evidence type="ECO:0000256" key="2">
    <source>
        <dbReference type="ARBA" id="ARBA00010699"/>
    </source>
</evidence>
<organism evidence="11 12">
    <name type="scientific">Candidatus Cyrtobacter comes</name>
    <dbReference type="NCBI Taxonomy" id="675776"/>
    <lineage>
        <taxon>Bacteria</taxon>
        <taxon>Pseudomonadati</taxon>
        <taxon>Pseudomonadota</taxon>
        <taxon>Alphaproteobacteria</taxon>
        <taxon>Rickettsiales</taxon>
        <taxon>Candidatus Midichloriaceae</taxon>
        <taxon>Candidatus Cyrtobacter</taxon>
    </lineage>
</organism>
<evidence type="ECO:0000256" key="1">
    <source>
        <dbReference type="ARBA" id="ARBA00002606"/>
    </source>
</evidence>
<keyword evidence="12" id="KW-1185">Reference proteome</keyword>
<evidence type="ECO:0000256" key="3">
    <source>
        <dbReference type="ARBA" id="ARBA00012261"/>
    </source>
</evidence>
<dbReference type="SUPFAM" id="SSF50486">
    <property type="entry name" value="FMT C-terminal domain-like"/>
    <property type="match status" value="1"/>
</dbReference>
<dbReference type="InterPro" id="IPR036477">
    <property type="entry name" value="Formyl_transf_N_sf"/>
</dbReference>
<feature type="binding site" evidence="8">
    <location>
        <begin position="109"/>
        <end position="112"/>
    </location>
    <ligand>
        <name>(6S)-5,6,7,8-tetrahydrofolate</name>
        <dbReference type="ChEBI" id="CHEBI:57453"/>
    </ligand>
</feature>
<dbReference type="InterPro" id="IPR037022">
    <property type="entry name" value="Formyl_trans_C_sf"/>
</dbReference>
<feature type="domain" description="Formyl transferase C-terminal" evidence="10">
    <location>
        <begin position="203"/>
        <end position="298"/>
    </location>
</feature>
<protein>
    <recommendedName>
        <fullName evidence="4 8">Methionyl-tRNA formyltransferase</fullName>
        <ecNumber evidence="3 8">2.1.2.9</ecNumber>
    </recommendedName>
</protein>
<name>A0ABU5L7Z1_9RICK</name>
<dbReference type="NCBIfam" id="TIGR00460">
    <property type="entry name" value="fmt"/>
    <property type="match status" value="1"/>
</dbReference>
<reference evidence="11 12" key="1">
    <citation type="submission" date="2023-02" db="EMBL/GenBank/DDBJ databases">
        <title>Host association and intracellularity evolved multiple times independently in the Rickettsiales.</title>
        <authorList>
            <person name="Castelli M."/>
            <person name="Nardi T."/>
            <person name="Gammuto L."/>
            <person name="Bellinzona G."/>
            <person name="Sabaneyeva E."/>
            <person name="Potekhin A."/>
            <person name="Serra V."/>
            <person name="Petroni G."/>
            <person name="Sassera D."/>
        </authorList>
    </citation>
    <scope>NUCLEOTIDE SEQUENCE [LARGE SCALE GENOMIC DNA]</scope>
    <source>
        <strain evidence="11 12">BOD18</strain>
    </source>
</reference>
<dbReference type="Pfam" id="PF00551">
    <property type="entry name" value="Formyl_trans_N"/>
    <property type="match status" value="1"/>
</dbReference>
<proteinExistence type="inferred from homology"/>
<dbReference type="InterPro" id="IPR005793">
    <property type="entry name" value="Formyl_trans_C"/>
</dbReference>
<dbReference type="InterPro" id="IPR005794">
    <property type="entry name" value="Fmt"/>
</dbReference>
<evidence type="ECO:0000256" key="5">
    <source>
        <dbReference type="ARBA" id="ARBA00022679"/>
    </source>
</evidence>
<evidence type="ECO:0000313" key="11">
    <source>
        <dbReference type="EMBL" id="MDZ5762242.1"/>
    </source>
</evidence>
<dbReference type="InterPro" id="IPR011034">
    <property type="entry name" value="Formyl_transferase-like_C_sf"/>
</dbReference>
<dbReference type="HAMAP" id="MF_00182">
    <property type="entry name" value="Formyl_trans"/>
    <property type="match status" value="1"/>
</dbReference>
<dbReference type="Gene3D" id="3.40.50.170">
    <property type="entry name" value="Formyl transferase, N-terminal domain"/>
    <property type="match status" value="1"/>
</dbReference>
<accession>A0ABU5L7Z1</accession>
<dbReference type="PANTHER" id="PTHR11138:SF5">
    <property type="entry name" value="METHIONYL-TRNA FORMYLTRANSFERASE, MITOCHONDRIAL"/>
    <property type="match status" value="1"/>
</dbReference>
<comment type="function">
    <text evidence="1 8">Attaches a formyl group to the free amino group of methionyl-tRNA(fMet). The formyl group appears to play a dual role in the initiator identity of N-formylmethionyl-tRNA by promoting its recognition by IF2 and preventing the misappropriation of this tRNA by the elongation apparatus.</text>
</comment>
<dbReference type="CDD" id="cd08646">
    <property type="entry name" value="FMT_core_Met-tRNA-FMT_N"/>
    <property type="match status" value="1"/>
</dbReference>
<dbReference type="PANTHER" id="PTHR11138">
    <property type="entry name" value="METHIONYL-TRNA FORMYLTRANSFERASE"/>
    <property type="match status" value="1"/>
</dbReference>
<dbReference type="InterPro" id="IPR041711">
    <property type="entry name" value="Met-tRNA-FMT_N"/>
</dbReference>
<dbReference type="Proteomes" id="UP001293791">
    <property type="component" value="Unassembled WGS sequence"/>
</dbReference>
<keyword evidence="5 8" id="KW-0808">Transferase</keyword>
<dbReference type="InterPro" id="IPR002376">
    <property type="entry name" value="Formyl_transf_N"/>
</dbReference>
<dbReference type="Pfam" id="PF02911">
    <property type="entry name" value="Formyl_trans_C"/>
    <property type="match status" value="1"/>
</dbReference>
<dbReference type="CDD" id="cd08704">
    <property type="entry name" value="Met_tRNA_FMT_C"/>
    <property type="match status" value="1"/>
</dbReference>
<dbReference type="InterPro" id="IPR044135">
    <property type="entry name" value="Met-tRNA-FMT_C"/>
</dbReference>
<evidence type="ECO:0000259" key="9">
    <source>
        <dbReference type="Pfam" id="PF00551"/>
    </source>
</evidence>
<evidence type="ECO:0000259" key="10">
    <source>
        <dbReference type="Pfam" id="PF02911"/>
    </source>
</evidence>
<evidence type="ECO:0000256" key="6">
    <source>
        <dbReference type="ARBA" id="ARBA00022917"/>
    </source>
</evidence>